<dbReference type="Pfam" id="PF08443">
    <property type="entry name" value="RimK"/>
    <property type="match status" value="1"/>
</dbReference>
<keyword evidence="6" id="KW-0436">Ligase</keyword>
<feature type="domain" description="ATP-grasp" evidence="5">
    <location>
        <begin position="105"/>
        <end position="293"/>
    </location>
</feature>
<evidence type="ECO:0000256" key="1">
    <source>
        <dbReference type="ARBA" id="ARBA00022723"/>
    </source>
</evidence>
<dbReference type="PANTHER" id="PTHR21621:SF2">
    <property type="entry name" value="COENZYME GAMMA-F420-2:ALPHA-L-GLUTAMATE LIGASE"/>
    <property type="match status" value="1"/>
</dbReference>
<dbReference type="GO" id="GO:0046872">
    <property type="term" value="F:metal ion binding"/>
    <property type="evidence" value="ECO:0007669"/>
    <property type="project" value="UniProtKB-KW"/>
</dbReference>
<dbReference type="InterPro" id="IPR013651">
    <property type="entry name" value="ATP-grasp_RimK-type"/>
</dbReference>
<dbReference type="Gene3D" id="3.30.1490.20">
    <property type="entry name" value="ATP-grasp fold, A domain"/>
    <property type="match status" value="1"/>
</dbReference>
<dbReference type="NCBIfam" id="TIGR00768">
    <property type="entry name" value="rimK_fam"/>
    <property type="match status" value="1"/>
</dbReference>
<dbReference type="Gene3D" id="3.40.50.20">
    <property type="match status" value="1"/>
</dbReference>
<protein>
    <submittedName>
        <fullName evidence="6">RimK family alpha-L-glutamate ligase</fullName>
    </submittedName>
</protein>
<dbReference type="PANTHER" id="PTHR21621">
    <property type="entry name" value="RIBOSOMAL PROTEIN S6 MODIFICATION PROTEIN"/>
    <property type="match status" value="1"/>
</dbReference>
<evidence type="ECO:0000256" key="3">
    <source>
        <dbReference type="ARBA" id="ARBA00022840"/>
    </source>
</evidence>
<keyword evidence="7" id="KW-1185">Reference proteome</keyword>
<organism evidence="6 7">
    <name type="scientific">Salipaludibacillus keqinensis</name>
    <dbReference type="NCBI Taxonomy" id="2045207"/>
    <lineage>
        <taxon>Bacteria</taxon>
        <taxon>Bacillati</taxon>
        <taxon>Bacillota</taxon>
        <taxon>Bacilli</taxon>
        <taxon>Bacillales</taxon>
        <taxon>Bacillaceae</taxon>
    </lineage>
</organism>
<dbReference type="InterPro" id="IPR013815">
    <property type="entry name" value="ATP_grasp_subdomain_1"/>
</dbReference>
<accession>A0A323TI71</accession>
<dbReference type="EMBL" id="PDOD01000002">
    <property type="protein sequence ID" value="PYZ93644.1"/>
    <property type="molecule type" value="Genomic_DNA"/>
</dbReference>
<dbReference type="Gene3D" id="3.30.470.20">
    <property type="entry name" value="ATP-grasp fold, B domain"/>
    <property type="match status" value="1"/>
</dbReference>
<reference evidence="6 7" key="1">
    <citation type="submission" date="2017-10" db="EMBL/GenBank/DDBJ databases">
        <title>Bacillus sp. nov., a halophilic bacterium isolated from a Keqin Lake.</title>
        <authorList>
            <person name="Wang H."/>
        </authorList>
    </citation>
    <scope>NUCLEOTIDE SEQUENCE [LARGE SCALE GENOMIC DNA]</scope>
    <source>
        <strain evidence="6 7">KQ-12</strain>
    </source>
</reference>
<dbReference type="Proteomes" id="UP000248214">
    <property type="component" value="Unassembled WGS sequence"/>
</dbReference>
<evidence type="ECO:0000256" key="4">
    <source>
        <dbReference type="PROSITE-ProRule" id="PRU00409"/>
    </source>
</evidence>
<gene>
    <name evidence="6" type="ORF">CR194_10825</name>
</gene>
<keyword evidence="1" id="KW-0479">Metal-binding</keyword>
<name>A0A323TI71_9BACI</name>
<dbReference type="RefSeq" id="WP_110609676.1">
    <property type="nucleotide sequence ID" value="NZ_PDOD01000002.1"/>
</dbReference>
<keyword evidence="3 4" id="KW-0067">ATP-binding</keyword>
<proteinExistence type="predicted"/>
<dbReference type="InterPro" id="IPR011761">
    <property type="entry name" value="ATP-grasp"/>
</dbReference>
<comment type="caution">
    <text evidence="6">The sequence shown here is derived from an EMBL/GenBank/DDBJ whole genome shotgun (WGS) entry which is preliminary data.</text>
</comment>
<evidence type="ECO:0000256" key="2">
    <source>
        <dbReference type="ARBA" id="ARBA00022741"/>
    </source>
</evidence>
<dbReference type="OrthoDB" id="9786585at2"/>
<keyword evidence="2 4" id="KW-0547">Nucleotide-binding</keyword>
<evidence type="ECO:0000313" key="6">
    <source>
        <dbReference type="EMBL" id="PYZ93644.1"/>
    </source>
</evidence>
<evidence type="ECO:0000313" key="7">
    <source>
        <dbReference type="Proteomes" id="UP000248214"/>
    </source>
</evidence>
<dbReference type="GO" id="GO:0005737">
    <property type="term" value="C:cytoplasm"/>
    <property type="evidence" value="ECO:0007669"/>
    <property type="project" value="TreeGrafter"/>
</dbReference>
<dbReference type="InterPro" id="IPR004666">
    <property type="entry name" value="Rp_bS6_RimK/Lys_biosynth_LsyX"/>
</dbReference>
<dbReference type="SUPFAM" id="SSF56059">
    <property type="entry name" value="Glutathione synthetase ATP-binding domain-like"/>
    <property type="match status" value="1"/>
</dbReference>
<dbReference type="GO" id="GO:0005524">
    <property type="term" value="F:ATP binding"/>
    <property type="evidence" value="ECO:0007669"/>
    <property type="project" value="UniProtKB-UniRule"/>
</dbReference>
<dbReference type="AlphaFoldDB" id="A0A323TI71"/>
<dbReference type="PROSITE" id="PS50975">
    <property type="entry name" value="ATP_GRASP"/>
    <property type="match status" value="1"/>
</dbReference>
<evidence type="ECO:0000259" key="5">
    <source>
        <dbReference type="PROSITE" id="PS50975"/>
    </source>
</evidence>
<sequence>MKKTSGWIVYNGHLTSDKFLDYVQWFIEAATEKGIEITAKTNDQLLVTTDSPIYDVEEKKSIALPDFVHFADKDLHLARQLKRQGIRLFNSPEAIALCDNKSSMHEQLLHSGIPTPLTMIAPMIYSGMKLSHTQYLEAVEDHLGLPLIVKEAYGSFGQQVYWVETRSELVSIAKKLAGIDHLYQQPVKTSIGVDLRLNVVGNQVVAAMKRTSKRDFRANVTAGGTTEPYKPSTEEKDLALAASKAVGTDFAGVDLLIGEDGPLVCEVNSNPHIRSIYECTGVDVAIPMIDHIIQHSS</sequence>
<dbReference type="GO" id="GO:0043774">
    <property type="term" value="F:coenzyme F420-2 alpha-glutamyl ligase activity"/>
    <property type="evidence" value="ECO:0007669"/>
    <property type="project" value="TreeGrafter"/>
</dbReference>